<name>A0AA38HZI2_9CUCU</name>
<comment type="caution">
    <text evidence="1">The sequence shown here is derived from an EMBL/GenBank/DDBJ whole genome shotgun (WGS) entry which is preliminary data.</text>
</comment>
<gene>
    <name evidence="1" type="ORF">Zmor_024061</name>
</gene>
<keyword evidence="2" id="KW-1185">Reference proteome</keyword>
<sequence length="162" mass="18497">MYVLQIPTLHTTGSRQPLQSPLKLQQEQVHSIDHPLSIFSATLLPARNFSQYLHRIDNKSRRRPWIIRVSRKLLNKSQNGSINKTALYLSYWWRLQQRRLFSRASRRRCVTSRMSGDTSAQSPRGECVTYTSKVYRWQICDMIPPVGGGRGGGLGAGIMGIV</sequence>
<proteinExistence type="predicted"/>
<evidence type="ECO:0000313" key="2">
    <source>
        <dbReference type="Proteomes" id="UP001168821"/>
    </source>
</evidence>
<reference evidence="1" key="1">
    <citation type="journal article" date="2023" name="G3 (Bethesda)">
        <title>Whole genome assemblies of Zophobas morio and Tenebrio molitor.</title>
        <authorList>
            <person name="Kaur S."/>
            <person name="Stinson S.A."/>
            <person name="diCenzo G.C."/>
        </authorList>
    </citation>
    <scope>NUCLEOTIDE SEQUENCE</scope>
    <source>
        <strain evidence="1">QUZm001</strain>
    </source>
</reference>
<dbReference type="AlphaFoldDB" id="A0AA38HZI2"/>
<protein>
    <submittedName>
        <fullName evidence="1">Uncharacterized protein</fullName>
    </submittedName>
</protein>
<evidence type="ECO:0000313" key="1">
    <source>
        <dbReference type="EMBL" id="KAJ3646474.1"/>
    </source>
</evidence>
<organism evidence="1 2">
    <name type="scientific">Zophobas morio</name>
    <dbReference type="NCBI Taxonomy" id="2755281"/>
    <lineage>
        <taxon>Eukaryota</taxon>
        <taxon>Metazoa</taxon>
        <taxon>Ecdysozoa</taxon>
        <taxon>Arthropoda</taxon>
        <taxon>Hexapoda</taxon>
        <taxon>Insecta</taxon>
        <taxon>Pterygota</taxon>
        <taxon>Neoptera</taxon>
        <taxon>Endopterygota</taxon>
        <taxon>Coleoptera</taxon>
        <taxon>Polyphaga</taxon>
        <taxon>Cucujiformia</taxon>
        <taxon>Tenebrionidae</taxon>
        <taxon>Zophobas</taxon>
    </lineage>
</organism>
<accession>A0AA38HZI2</accession>
<dbReference type="Proteomes" id="UP001168821">
    <property type="component" value="Unassembled WGS sequence"/>
</dbReference>
<dbReference type="EMBL" id="JALNTZ010000007">
    <property type="protein sequence ID" value="KAJ3646474.1"/>
    <property type="molecule type" value="Genomic_DNA"/>
</dbReference>